<evidence type="ECO:0000313" key="2">
    <source>
        <dbReference type="EMBL" id="OGL87594.1"/>
    </source>
</evidence>
<gene>
    <name evidence="2" type="ORF">A3I42_01880</name>
</gene>
<evidence type="ECO:0000313" key="3">
    <source>
        <dbReference type="Proteomes" id="UP000178264"/>
    </source>
</evidence>
<dbReference type="InterPro" id="IPR050834">
    <property type="entry name" value="Glycosyltransf_2"/>
</dbReference>
<comment type="caution">
    <text evidence="2">The sequence shown here is derived from an EMBL/GenBank/DDBJ whole genome shotgun (WGS) entry which is preliminary data.</text>
</comment>
<name>A0A1F7VC68_9BACT</name>
<accession>A0A1F7VC68</accession>
<dbReference type="EMBL" id="MGER01000071">
    <property type="protein sequence ID" value="OGL87594.1"/>
    <property type="molecule type" value="Genomic_DNA"/>
</dbReference>
<reference evidence="2 3" key="1">
    <citation type="journal article" date="2016" name="Nat. Commun.">
        <title>Thousands of microbial genomes shed light on interconnected biogeochemical processes in an aquifer system.</title>
        <authorList>
            <person name="Anantharaman K."/>
            <person name="Brown C.T."/>
            <person name="Hug L.A."/>
            <person name="Sharon I."/>
            <person name="Castelle C.J."/>
            <person name="Probst A.J."/>
            <person name="Thomas B.C."/>
            <person name="Singh A."/>
            <person name="Wilkins M.J."/>
            <person name="Karaoz U."/>
            <person name="Brodie E.L."/>
            <person name="Williams K.H."/>
            <person name="Hubbard S.S."/>
            <person name="Banfield J.F."/>
        </authorList>
    </citation>
    <scope>NUCLEOTIDE SEQUENCE [LARGE SCALE GENOMIC DNA]</scope>
</reference>
<organism evidence="2 3">
    <name type="scientific">Candidatus Uhrbacteria bacterium RIFCSPLOWO2_02_FULL_49_11</name>
    <dbReference type="NCBI Taxonomy" id="1802409"/>
    <lineage>
        <taxon>Bacteria</taxon>
        <taxon>Candidatus Uhriibacteriota</taxon>
    </lineage>
</organism>
<proteinExistence type="predicted"/>
<dbReference type="InterPro" id="IPR001173">
    <property type="entry name" value="Glyco_trans_2-like"/>
</dbReference>
<dbReference type="CDD" id="cd00761">
    <property type="entry name" value="Glyco_tranf_GTA_type"/>
    <property type="match status" value="1"/>
</dbReference>
<feature type="domain" description="Glycosyltransferase 2-like" evidence="1">
    <location>
        <begin position="4"/>
        <end position="133"/>
    </location>
</feature>
<evidence type="ECO:0000259" key="1">
    <source>
        <dbReference type="Pfam" id="PF00535"/>
    </source>
</evidence>
<dbReference type="Proteomes" id="UP000178264">
    <property type="component" value="Unassembled WGS sequence"/>
</dbReference>
<dbReference type="Gene3D" id="3.90.550.10">
    <property type="entry name" value="Spore Coat Polysaccharide Biosynthesis Protein SpsA, Chain A"/>
    <property type="match status" value="1"/>
</dbReference>
<protein>
    <recommendedName>
        <fullName evidence="1">Glycosyltransferase 2-like domain-containing protein</fullName>
    </recommendedName>
</protein>
<dbReference type="AlphaFoldDB" id="A0A1F7VC68"/>
<dbReference type="Pfam" id="PF00535">
    <property type="entry name" value="Glycos_transf_2"/>
    <property type="match status" value="1"/>
</dbReference>
<dbReference type="InterPro" id="IPR029044">
    <property type="entry name" value="Nucleotide-diphossugar_trans"/>
</dbReference>
<sequence length="234" mass="27004">MQRALIRCLAQVAEQSLKPSEVVIVDDGSTDGTTSKIEEYKHSFPIEISLLSQDHRGASTARNYGFKRSHGNMIMFLDADVVLKKHALERLYNALTQNSILNTENLGVGYAYSSFRWGWKKFSSYSFDAARLRQMPYIHTTSLIKREALPENPFDEHLKRLQDWDLYLTLLERGTTGAYVPEILFTVETKGTMSRWLPSIMYQIPFTRFGVQVPKLEKFIDAEQIVRAKHRLHD</sequence>
<dbReference type="PANTHER" id="PTHR43685:SF11">
    <property type="entry name" value="GLYCOSYLTRANSFERASE TAGX-RELATED"/>
    <property type="match status" value="1"/>
</dbReference>
<dbReference type="PANTHER" id="PTHR43685">
    <property type="entry name" value="GLYCOSYLTRANSFERASE"/>
    <property type="match status" value="1"/>
</dbReference>
<dbReference type="SUPFAM" id="SSF53448">
    <property type="entry name" value="Nucleotide-diphospho-sugar transferases"/>
    <property type="match status" value="1"/>
</dbReference>